<gene>
    <name evidence="1" type="ORF">V6N12_051958</name>
</gene>
<comment type="caution">
    <text evidence="1">The sequence shown here is derived from an EMBL/GenBank/DDBJ whole genome shotgun (WGS) entry which is preliminary data.</text>
</comment>
<dbReference type="EMBL" id="JBBPBM010000001">
    <property type="protein sequence ID" value="KAK8602140.1"/>
    <property type="molecule type" value="Genomic_DNA"/>
</dbReference>
<organism evidence="1 2">
    <name type="scientific">Hibiscus sabdariffa</name>
    <name type="common">roselle</name>
    <dbReference type="NCBI Taxonomy" id="183260"/>
    <lineage>
        <taxon>Eukaryota</taxon>
        <taxon>Viridiplantae</taxon>
        <taxon>Streptophyta</taxon>
        <taxon>Embryophyta</taxon>
        <taxon>Tracheophyta</taxon>
        <taxon>Spermatophyta</taxon>
        <taxon>Magnoliopsida</taxon>
        <taxon>eudicotyledons</taxon>
        <taxon>Gunneridae</taxon>
        <taxon>Pentapetalae</taxon>
        <taxon>rosids</taxon>
        <taxon>malvids</taxon>
        <taxon>Malvales</taxon>
        <taxon>Malvaceae</taxon>
        <taxon>Malvoideae</taxon>
        <taxon>Hibiscus</taxon>
    </lineage>
</organism>
<evidence type="ECO:0000313" key="1">
    <source>
        <dbReference type="EMBL" id="KAK8602140.1"/>
    </source>
</evidence>
<protein>
    <submittedName>
        <fullName evidence="1">Uncharacterized protein</fullName>
    </submittedName>
</protein>
<dbReference type="Proteomes" id="UP001472677">
    <property type="component" value="Unassembled WGS sequence"/>
</dbReference>
<sequence>MKTTNAPTTRKYNWPKRPYEPMSKGKWEGTWEMKCYIQITGPRGGFRSVPRGWGWGWGVQGGEANDVKRKQSLPFRVRHA</sequence>
<name>A0ABR2GH46_9ROSI</name>
<reference evidence="1 2" key="1">
    <citation type="journal article" date="2024" name="G3 (Bethesda)">
        <title>Genome assembly of Hibiscus sabdariffa L. provides insights into metabolisms of medicinal natural products.</title>
        <authorList>
            <person name="Kim T."/>
        </authorList>
    </citation>
    <scope>NUCLEOTIDE SEQUENCE [LARGE SCALE GENOMIC DNA]</scope>
    <source>
        <strain evidence="1">TK-2024</strain>
        <tissue evidence="1">Old leaves</tissue>
    </source>
</reference>
<proteinExistence type="predicted"/>
<evidence type="ECO:0000313" key="2">
    <source>
        <dbReference type="Proteomes" id="UP001472677"/>
    </source>
</evidence>
<keyword evidence="2" id="KW-1185">Reference proteome</keyword>
<accession>A0ABR2GH46</accession>